<accession>A0A4Q7DJ34</accession>
<sequence>MTKTPTTFNLDRSIFHTEEKKASRTMVKEIFFSGLPALKGLTATESITAYRILVEKVEVSLQNKKGDALFQGLSLRIRDLTTCTVSSGMTILSRLQNIDGWCSKTMDHHWSVYRHACHLLDIAAQNEVDWKQASYGIAEAVAGHYEVIASTLDSLLHKFDELVLEQKENEESVEQYKAVLKVFSALTHDTPGLLEGAFDKKTLPEFLDHIGAQTLKGRDGMKRLIDLFFSISKSFIDLPNAQTGTQLSRKFQNDITPILAKYRDIATKKHPFGRCCP</sequence>
<evidence type="ECO:0000313" key="2">
    <source>
        <dbReference type="Proteomes" id="UP000293550"/>
    </source>
</evidence>
<organism evidence="1 2">
    <name type="scientific">Candidatus Finniella inopinata</name>
    <dbReference type="NCBI Taxonomy" id="1696036"/>
    <lineage>
        <taxon>Bacteria</taxon>
        <taxon>Pseudomonadati</taxon>
        <taxon>Pseudomonadota</taxon>
        <taxon>Alphaproteobacteria</taxon>
        <taxon>Holosporales</taxon>
        <taxon>Candidatus Paracaedibacteraceae</taxon>
        <taxon>Candidatus Finniella</taxon>
    </lineage>
</organism>
<name>A0A4Q7DJ34_9PROT</name>
<gene>
    <name evidence="1" type="ORF">EQU50_03630</name>
</gene>
<dbReference type="AlphaFoldDB" id="A0A4Q7DJ34"/>
<dbReference type="Proteomes" id="UP000293550">
    <property type="component" value="Unassembled WGS sequence"/>
</dbReference>
<reference evidence="1 2" key="1">
    <citation type="submission" date="2018-10" db="EMBL/GenBank/DDBJ databases">
        <title>An updated phylogeny of the Alphaproteobacteria reveals that the parasitic Rickettsiales and Holosporales have independent origins.</title>
        <authorList>
            <person name="Munoz-Gomez S.A."/>
            <person name="Hess S."/>
            <person name="Burger G."/>
            <person name="Lang B.F."/>
            <person name="Susko E."/>
            <person name="Slamovits C.H."/>
            <person name="Roger A.J."/>
        </authorList>
    </citation>
    <scope>NUCLEOTIDE SEQUENCE [LARGE SCALE GENOMIC DNA]</scope>
    <source>
        <strain evidence="1">HOLO01</strain>
    </source>
</reference>
<dbReference type="RefSeq" id="WP_130153794.1">
    <property type="nucleotide sequence ID" value="NZ_SCFB01000005.1"/>
</dbReference>
<dbReference type="EMBL" id="SCFB01000005">
    <property type="protein sequence ID" value="RZI46034.1"/>
    <property type="molecule type" value="Genomic_DNA"/>
</dbReference>
<proteinExistence type="predicted"/>
<comment type="caution">
    <text evidence="1">The sequence shown here is derived from an EMBL/GenBank/DDBJ whole genome shotgun (WGS) entry which is preliminary data.</text>
</comment>
<keyword evidence="2" id="KW-1185">Reference proteome</keyword>
<evidence type="ECO:0000313" key="1">
    <source>
        <dbReference type="EMBL" id="RZI46034.1"/>
    </source>
</evidence>
<protein>
    <submittedName>
        <fullName evidence="1">Uncharacterized protein</fullName>
    </submittedName>
</protein>